<dbReference type="HAMAP" id="MF_01966">
    <property type="entry name" value="NADHX_epimerase"/>
    <property type="match status" value="1"/>
</dbReference>
<dbReference type="PANTHER" id="PTHR12592:SF0">
    <property type="entry name" value="ATP-DEPENDENT (S)-NAD(P)H-HYDRATE DEHYDRATASE"/>
    <property type="match status" value="1"/>
</dbReference>
<dbReference type="Proteomes" id="UP001343492">
    <property type="component" value="Unassembled WGS sequence"/>
</dbReference>
<comment type="cofactor">
    <cofactor evidence="17">
        <name>Mg(2+)</name>
        <dbReference type="ChEBI" id="CHEBI:18420"/>
    </cofactor>
</comment>
<evidence type="ECO:0000256" key="7">
    <source>
        <dbReference type="ARBA" id="ARBA00022840"/>
    </source>
</evidence>
<keyword evidence="12 17" id="KW-0456">Lyase</keyword>
<evidence type="ECO:0000256" key="3">
    <source>
        <dbReference type="ARBA" id="ARBA00006001"/>
    </source>
</evidence>
<dbReference type="Gene3D" id="3.40.1190.20">
    <property type="match status" value="1"/>
</dbReference>
<comment type="similarity">
    <text evidence="3 19">In the N-terminal section; belongs to the NnrE/AIBP family.</text>
</comment>
<evidence type="ECO:0000256" key="12">
    <source>
        <dbReference type="ARBA" id="ARBA00023239"/>
    </source>
</evidence>
<comment type="catalytic activity">
    <reaction evidence="1 18 19">
        <text>(6R)-NADHX = (6S)-NADHX</text>
        <dbReference type="Rhea" id="RHEA:32215"/>
        <dbReference type="ChEBI" id="CHEBI:64074"/>
        <dbReference type="ChEBI" id="CHEBI:64075"/>
        <dbReference type="EC" id="5.1.99.6"/>
    </reaction>
</comment>
<comment type="function">
    <text evidence="14 19">Bifunctional enzyme that catalyzes the epimerization of the S- and R-forms of NAD(P)HX and the dehydration of the S-form of NAD(P)HX at the expense of ADP, which is converted to AMP. This allows the repair of both epimers of NAD(P)HX, a damaged form of NAD(P)H that is a result of enzymatic or heat-dependent hydration.</text>
</comment>
<keyword evidence="10 17" id="KW-0520">NAD</keyword>
<evidence type="ECO:0000256" key="10">
    <source>
        <dbReference type="ARBA" id="ARBA00023027"/>
    </source>
</evidence>
<feature type="binding site" evidence="17">
    <location>
        <begin position="379"/>
        <end position="383"/>
    </location>
    <ligand>
        <name>AMP</name>
        <dbReference type="ChEBI" id="CHEBI:456215"/>
    </ligand>
</feature>
<evidence type="ECO:0000259" key="20">
    <source>
        <dbReference type="PROSITE" id="PS51383"/>
    </source>
</evidence>
<evidence type="ECO:0000256" key="13">
    <source>
        <dbReference type="ARBA" id="ARBA00023268"/>
    </source>
</evidence>
<feature type="binding site" evidence="18">
    <location>
        <position position="60"/>
    </location>
    <ligand>
        <name>K(+)</name>
        <dbReference type="ChEBI" id="CHEBI:29103"/>
    </ligand>
</feature>
<feature type="binding site" evidence="18">
    <location>
        <position position="152"/>
    </location>
    <ligand>
        <name>K(+)</name>
        <dbReference type="ChEBI" id="CHEBI:29103"/>
    </ligand>
</feature>
<comment type="cofactor">
    <cofactor evidence="18 19">
        <name>K(+)</name>
        <dbReference type="ChEBI" id="CHEBI:29103"/>
    </cofactor>
    <text evidence="18 19">Binds 1 potassium ion per subunit.</text>
</comment>
<keyword evidence="23" id="KW-1185">Reference proteome</keyword>
<evidence type="ECO:0000256" key="6">
    <source>
        <dbReference type="ARBA" id="ARBA00022741"/>
    </source>
</evidence>
<dbReference type="InterPro" id="IPR029056">
    <property type="entry name" value="Ribokinase-like"/>
</dbReference>
<dbReference type="GO" id="GO:0052856">
    <property type="term" value="F:NAD(P)HX epimerase activity"/>
    <property type="evidence" value="ECO:0007669"/>
    <property type="project" value="UniProtKB-EC"/>
</dbReference>
<proteinExistence type="inferred from homology"/>
<dbReference type="CDD" id="cd01171">
    <property type="entry name" value="YXKO-related"/>
    <property type="match status" value="1"/>
</dbReference>
<dbReference type="InterPro" id="IPR017953">
    <property type="entry name" value="Carbohydrate_kinase_pred_CS"/>
</dbReference>
<dbReference type="InterPro" id="IPR004443">
    <property type="entry name" value="YjeF_N_dom"/>
</dbReference>
<evidence type="ECO:0000256" key="14">
    <source>
        <dbReference type="ARBA" id="ARBA00025153"/>
    </source>
</evidence>
<organism evidence="22 23">
    <name type="scientific">Altererythrobacter litoralis</name>
    <dbReference type="NCBI Taxonomy" id="3113904"/>
    <lineage>
        <taxon>Bacteria</taxon>
        <taxon>Pseudomonadati</taxon>
        <taxon>Pseudomonadota</taxon>
        <taxon>Alphaproteobacteria</taxon>
        <taxon>Sphingomonadales</taxon>
        <taxon>Erythrobacteraceae</taxon>
        <taxon>Altererythrobacter</taxon>
    </lineage>
</organism>
<dbReference type="EMBL" id="JAZDQV010000001">
    <property type="protein sequence ID" value="MEE1876303.1"/>
    <property type="molecule type" value="Genomic_DNA"/>
</dbReference>
<keyword evidence="5 18" id="KW-0479">Metal-binding</keyword>
<comment type="caution">
    <text evidence="18">Lacks conserved residue(s) required for the propagation of feature annotation.</text>
</comment>
<dbReference type="SUPFAM" id="SSF64153">
    <property type="entry name" value="YjeF N-terminal domain-like"/>
    <property type="match status" value="1"/>
</dbReference>
<dbReference type="Pfam" id="PF01256">
    <property type="entry name" value="Carb_kinase"/>
    <property type="match status" value="1"/>
</dbReference>
<comment type="caution">
    <text evidence="22">The sequence shown here is derived from an EMBL/GenBank/DDBJ whole genome shotgun (WGS) entry which is preliminary data.</text>
</comment>
<evidence type="ECO:0000256" key="2">
    <source>
        <dbReference type="ARBA" id="ARBA00000909"/>
    </source>
</evidence>
<feature type="binding site" evidence="18">
    <location>
        <begin position="59"/>
        <end position="63"/>
    </location>
    <ligand>
        <name>(6S)-NADPHX</name>
        <dbReference type="ChEBI" id="CHEBI:64076"/>
    </ligand>
</feature>
<evidence type="ECO:0000256" key="5">
    <source>
        <dbReference type="ARBA" id="ARBA00022723"/>
    </source>
</evidence>
<feature type="binding site" evidence="17">
    <location>
        <position position="241"/>
    </location>
    <ligand>
        <name>(6S)-NADPHX</name>
        <dbReference type="ChEBI" id="CHEBI:64076"/>
    </ligand>
</feature>
<gene>
    <name evidence="18" type="primary">nnrE</name>
    <name evidence="17" type="synonym">nnrD</name>
    <name evidence="22" type="ORF">VRS74_01215</name>
</gene>
<evidence type="ECO:0000256" key="17">
    <source>
        <dbReference type="HAMAP-Rule" id="MF_01965"/>
    </source>
</evidence>
<evidence type="ECO:0000313" key="23">
    <source>
        <dbReference type="Proteomes" id="UP001343492"/>
    </source>
</evidence>
<keyword evidence="9 18" id="KW-0630">Potassium</keyword>
<evidence type="ECO:0000256" key="18">
    <source>
        <dbReference type="HAMAP-Rule" id="MF_01966"/>
    </source>
</evidence>
<comment type="similarity">
    <text evidence="4 19">In the C-terminal section; belongs to the NnrD/CARKD family.</text>
</comment>
<comment type="catalytic activity">
    <reaction evidence="15 17 19">
        <text>(6S)-NADHX + ADP = AMP + phosphate + NADH + H(+)</text>
        <dbReference type="Rhea" id="RHEA:32223"/>
        <dbReference type="ChEBI" id="CHEBI:15378"/>
        <dbReference type="ChEBI" id="CHEBI:43474"/>
        <dbReference type="ChEBI" id="CHEBI:57945"/>
        <dbReference type="ChEBI" id="CHEBI:64074"/>
        <dbReference type="ChEBI" id="CHEBI:456215"/>
        <dbReference type="ChEBI" id="CHEBI:456216"/>
        <dbReference type="EC" id="4.2.1.136"/>
    </reaction>
</comment>
<feature type="domain" description="YjeF C-terminal" evidence="20">
    <location>
        <begin position="208"/>
        <end position="463"/>
    </location>
</feature>
<comment type="catalytic activity">
    <reaction evidence="16 17 19">
        <text>(6S)-NADPHX + ADP = AMP + phosphate + NADPH + H(+)</text>
        <dbReference type="Rhea" id="RHEA:32235"/>
        <dbReference type="ChEBI" id="CHEBI:15378"/>
        <dbReference type="ChEBI" id="CHEBI:43474"/>
        <dbReference type="ChEBI" id="CHEBI:57783"/>
        <dbReference type="ChEBI" id="CHEBI:64076"/>
        <dbReference type="ChEBI" id="CHEBI:456215"/>
        <dbReference type="ChEBI" id="CHEBI:456216"/>
        <dbReference type="EC" id="4.2.1.136"/>
    </reaction>
</comment>
<feature type="binding site" evidence="17">
    <location>
        <position position="343"/>
    </location>
    <ligand>
        <name>(6S)-NADPHX</name>
        <dbReference type="ChEBI" id="CHEBI:64076"/>
    </ligand>
</feature>
<comment type="similarity">
    <text evidence="18">Belongs to the NnrE/AIBP family.</text>
</comment>
<dbReference type="InterPro" id="IPR036652">
    <property type="entry name" value="YjeF_N_dom_sf"/>
</dbReference>
<evidence type="ECO:0000256" key="9">
    <source>
        <dbReference type="ARBA" id="ARBA00022958"/>
    </source>
</evidence>
<keyword evidence="11 18" id="KW-0413">Isomerase</keyword>
<dbReference type="Gene3D" id="3.40.50.10260">
    <property type="entry name" value="YjeF N-terminal domain"/>
    <property type="match status" value="1"/>
</dbReference>
<feature type="binding site" evidence="17">
    <location>
        <position position="409"/>
    </location>
    <ligand>
        <name>(6S)-NADPHX</name>
        <dbReference type="ChEBI" id="CHEBI:64076"/>
    </ligand>
</feature>
<keyword evidence="8 17" id="KW-0521">NADP</keyword>
<dbReference type="PROSITE" id="PS51383">
    <property type="entry name" value="YJEF_C_3"/>
    <property type="match status" value="1"/>
</dbReference>
<protein>
    <recommendedName>
        <fullName evidence="19">Bifunctional NAD(P)H-hydrate repair enzyme</fullName>
    </recommendedName>
    <alternativeName>
        <fullName evidence="19">Nicotinamide nucleotide repair protein</fullName>
    </alternativeName>
    <domain>
        <recommendedName>
            <fullName evidence="19">ADP-dependent (S)-NAD(P)H-hydrate dehydratase</fullName>
            <ecNumber evidence="19">4.2.1.136</ecNumber>
        </recommendedName>
        <alternativeName>
            <fullName evidence="19">ADP-dependent NAD(P)HX dehydratase</fullName>
        </alternativeName>
    </domain>
    <domain>
        <recommendedName>
            <fullName evidence="19">NAD(P)H-hydrate epimerase</fullName>
            <ecNumber evidence="19">5.1.99.6</ecNumber>
        </recommendedName>
    </domain>
</protein>
<evidence type="ECO:0000256" key="11">
    <source>
        <dbReference type="ARBA" id="ARBA00023235"/>
    </source>
</evidence>
<keyword evidence="7 17" id="KW-0067">ATP-binding</keyword>
<comment type="function">
    <text evidence="17">Catalyzes the dehydration of the S-form of NAD(P)HX at the expense of ADP, which is converted to AMP. Together with NAD(P)HX epimerase, which catalyzes the epimerization of the S- and R-forms, the enzyme allows the repair of both epimers of NAD(P)HX, a damaged form of NAD(P)H that is a result of enzymatic or heat-dependent hydration.</text>
</comment>
<dbReference type="SUPFAM" id="SSF53613">
    <property type="entry name" value="Ribokinase-like"/>
    <property type="match status" value="1"/>
</dbReference>
<name>A0ABU7GB23_9SPHN</name>
<dbReference type="NCBIfam" id="TIGR00197">
    <property type="entry name" value="yjeF_nterm"/>
    <property type="match status" value="1"/>
</dbReference>
<evidence type="ECO:0000256" key="15">
    <source>
        <dbReference type="ARBA" id="ARBA00048238"/>
    </source>
</evidence>
<evidence type="ECO:0000256" key="8">
    <source>
        <dbReference type="ARBA" id="ARBA00022857"/>
    </source>
</evidence>
<sequence length="464" mass="47228">MDTARQVLTVAQMQAAERALIDGGTSVDALMQIAGRGAADWVWRVAAGRAVTVLCGPGNNGGDGYVIAEALRARGLPVKVVAPVAPKTDAAQNARRAYKGDVLGSGKDARGQLLVDCLFGSGLARPLSAEHSLLLRDLAARHPLRIAVDLPSGVESDSGALLNERLPSYRLTIALGAWKFAHFLLPARGSMGDLKLVPIGVGAVEGAAQVIGRPELFAPAVDAHKYTRGLCAVAGGAMPGATLLASEAAMRGGAGYVKLLAHHPPGSASAGLVVETRPLGEVLDDKRISAILVGPGLGRDREASDRLQTALAAGKPAVIDADALVLLRPDMLREGVPLLATPHDGELEALCRSFAVVASGRQARAQALAKASGMVVLAKGPDTLVAAPDGRLASAPPAPSWLSIAGSGDVLAGIAASRMATGIAPFEAACEAVWLHGEAARQCGAAFTAEELARAVSGAIAAAL</sequence>
<dbReference type="PROSITE" id="PS01049">
    <property type="entry name" value="YJEF_C_1"/>
    <property type="match status" value="1"/>
</dbReference>
<comment type="similarity">
    <text evidence="17">Belongs to the NnrD/CARKD family.</text>
</comment>
<evidence type="ECO:0000256" key="4">
    <source>
        <dbReference type="ARBA" id="ARBA00009524"/>
    </source>
</evidence>
<feature type="binding site" evidence="17">
    <location>
        <position position="408"/>
    </location>
    <ligand>
        <name>AMP</name>
        <dbReference type="ChEBI" id="CHEBI:456215"/>
    </ligand>
</feature>
<evidence type="ECO:0000256" key="16">
    <source>
        <dbReference type="ARBA" id="ARBA00049209"/>
    </source>
</evidence>
<evidence type="ECO:0000256" key="1">
    <source>
        <dbReference type="ARBA" id="ARBA00000013"/>
    </source>
</evidence>
<feature type="binding site" evidence="18">
    <location>
        <position position="149"/>
    </location>
    <ligand>
        <name>(6S)-NADPHX</name>
        <dbReference type="ChEBI" id="CHEBI:64076"/>
    </ligand>
</feature>
<dbReference type="PROSITE" id="PS51385">
    <property type="entry name" value="YJEF_N"/>
    <property type="match status" value="1"/>
</dbReference>
<dbReference type="PIRSF" id="PIRSF017184">
    <property type="entry name" value="Nnr"/>
    <property type="match status" value="1"/>
</dbReference>
<dbReference type="EC" id="5.1.99.6" evidence="19"/>
<comment type="subunit">
    <text evidence="17">Homotetramer.</text>
</comment>
<feature type="binding site" evidence="18">
    <location>
        <position position="116"/>
    </location>
    <ligand>
        <name>K(+)</name>
        <dbReference type="ChEBI" id="CHEBI:29103"/>
    </ligand>
</feature>
<keyword evidence="6 17" id="KW-0547">Nucleotide-binding</keyword>
<evidence type="ECO:0000313" key="22">
    <source>
        <dbReference type="EMBL" id="MEE1876303.1"/>
    </source>
</evidence>
<dbReference type="RefSeq" id="WP_354143411.1">
    <property type="nucleotide sequence ID" value="NZ_JAZDQV010000001.1"/>
</dbReference>
<dbReference type="PANTHER" id="PTHR12592">
    <property type="entry name" value="ATP-DEPENDENT (S)-NAD(P)H-HYDRATE DEHYDRATASE FAMILY MEMBER"/>
    <property type="match status" value="1"/>
</dbReference>
<feature type="binding site" evidence="18">
    <location>
        <begin position="120"/>
        <end position="126"/>
    </location>
    <ligand>
        <name>(6S)-NADPHX</name>
        <dbReference type="ChEBI" id="CHEBI:64076"/>
    </ligand>
</feature>
<dbReference type="Pfam" id="PF03853">
    <property type="entry name" value="YjeF_N"/>
    <property type="match status" value="1"/>
</dbReference>
<evidence type="ECO:0000256" key="19">
    <source>
        <dbReference type="PIRNR" id="PIRNR017184"/>
    </source>
</evidence>
<feature type="domain" description="YjeF N-terminal" evidence="21">
    <location>
        <begin position="13"/>
        <end position="207"/>
    </location>
</feature>
<feature type="binding site" evidence="17">
    <location>
        <position position="296"/>
    </location>
    <ligand>
        <name>(6S)-NADPHX</name>
        <dbReference type="ChEBI" id="CHEBI:64076"/>
    </ligand>
</feature>
<comment type="function">
    <text evidence="18">Catalyzes the epimerization of the S- and R-forms of NAD(P)HX, a damaged form of NAD(P)H that is a result of enzymatic or heat-dependent hydration. This is a prerequisite for the S-specific NAD(P)H-hydrate dehydratase to allow the repair of both epimers of NAD(P)HX.</text>
</comment>
<comment type="catalytic activity">
    <reaction evidence="2 18 19">
        <text>(6R)-NADPHX = (6S)-NADPHX</text>
        <dbReference type="Rhea" id="RHEA:32227"/>
        <dbReference type="ChEBI" id="CHEBI:64076"/>
        <dbReference type="ChEBI" id="CHEBI:64077"/>
        <dbReference type="EC" id="5.1.99.6"/>
    </reaction>
</comment>
<dbReference type="InterPro" id="IPR000631">
    <property type="entry name" value="CARKD"/>
</dbReference>
<reference evidence="22 23" key="1">
    <citation type="submission" date="2024-01" db="EMBL/GenBank/DDBJ databases">
        <title>The genome sequence of Erythrobacteraceae sp. strain 1XM1-14.</title>
        <authorList>
            <person name="Liu Y."/>
        </authorList>
    </citation>
    <scope>NUCLEOTIDE SEQUENCE [LARGE SCALE GENOMIC DNA]</scope>
    <source>
        <strain evidence="22 23">1XM1-14</strain>
    </source>
</reference>
<evidence type="ECO:0000259" key="21">
    <source>
        <dbReference type="PROSITE" id="PS51385"/>
    </source>
</evidence>
<dbReference type="InterPro" id="IPR030677">
    <property type="entry name" value="Nnr"/>
</dbReference>
<dbReference type="EC" id="4.2.1.136" evidence="19"/>
<keyword evidence="13" id="KW-0511">Multifunctional enzyme</keyword>
<dbReference type="HAMAP" id="MF_01965">
    <property type="entry name" value="NADHX_dehydratase"/>
    <property type="match status" value="1"/>
</dbReference>
<accession>A0ABU7GB23</accession>